<dbReference type="InterPro" id="IPR052895">
    <property type="entry name" value="HetReg/Transcr_Mod"/>
</dbReference>
<accession>Q0CWF1</accession>
<dbReference type="GeneID" id="4316516"/>
<evidence type="ECO:0000313" key="2">
    <source>
        <dbReference type="EMBL" id="EAU36945.1"/>
    </source>
</evidence>
<dbReference type="OMA" id="IMMLLFE"/>
<feature type="domain" description="Heterokaryon incompatibility" evidence="1">
    <location>
        <begin position="50"/>
        <end position="188"/>
    </location>
</feature>
<dbReference type="Pfam" id="PF23397">
    <property type="entry name" value="DUF7104"/>
    <property type="match status" value="10"/>
</dbReference>
<dbReference type="Proteomes" id="UP000007963">
    <property type="component" value="Unassembled WGS sequence"/>
</dbReference>
<dbReference type="PANTHER" id="PTHR24148">
    <property type="entry name" value="ANKYRIN REPEAT DOMAIN-CONTAINING PROTEIN 39 HOMOLOG-RELATED"/>
    <property type="match status" value="1"/>
</dbReference>
<reference evidence="3" key="1">
    <citation type="submission" date="2005-09" db="EMBL/GenBank/DDBJ databases">
        <title>Annotation of the Aspergillus terreus NIH2624 genome.</title>
        <authorList>
            <person name="Birren B.W."/>
            <person name="Lander E.S."/>
            <person name="Galagan J.E."/>
            <person name="Nusbaum C."/>
            <person name="Devon K."/>
            <person name="Henn M."/>
            <person name="Ma L.-J."/>
            <person name="Jaffe D.B."/>
            <person name="Butler J."/>
            <person name="Alvarez P."/>
            <person name="Gnerre S."/>
            <person name="Grabherr M."/>
            <person name="Kleber M."/>
            <person name="Mauceli E.W."/>
            <person name="Brockman W."/>
            <person name="Rounsley S."/>
            <person name="Young S.K."/>
            <person name="LaButti K."/>
            <person name="Pushparaj V."/>
            <person name="DeCaprio D."/>
            <person name="Crawford M."/>
            <person name="Koehrsen M."/>
            <person name="Engels R."/>
            <person name="Montgomery P."/>
            <person name="Pearson M."/>
            <person name="Howarth C."/>
            <person name="Larson L."/>
            <person name="Luoma S."/>
            <person name="White J."/>
            <person name="Alvarado L."/>
            <person name="Kodira C.D."/>
            <person name="Zeng Q."/>
            <person name="Oleary S."/>
            <person name="Yandava C."/>
            <person name="Denning D.W."/>
            <person name="Nierman W.C."/>
            <person name="Milne T."/>
            <person name="Madden K."/>
        </authorList>
    </citation>
    <scope>NUCLEOTIDE SEQUENCE [LARGE SCALE GENOMIC DNA]</scope>
    <source>
        <strain evidence="3">NIH 2624 / FGSC A1156</strain>
    </source>
</reference>
<dbReference type="HOGENOM" id="CLU_004184_9_2_1"/>
<evidence type="ECO:0000259" key="1">
    <source>
        <dbReference type="Pfam" id="PF06985"/>
    </source>
</evidence>
<dbReference type="eggNOG" id="ENOG502SJHN">
    <property type="taxonomic scope" value="Eukaryota"/>
</dbReference>
<dbReference type="InterPro" id="IPR010730">
    <property type="entry name" value="HET"/>
</dbReference>
<proteinExistence type="predicted"/>
<dbReference type="PANTHER" id="PTHR24148:SF78">
    <property type="entry name" value="HETEROKARYON INCOMPATIBILITY DOMAIN-CONTAINING PROTEIN"/>
    <property type="match status" value="1"/>
</dbReference>
<dbReference type="AlphaFoldDB" id="Q0CWF1"/>
<gene>
    <name evidence="2" type="ORF">ATEG_01983</name>
</gene>
<dbReference type="OrthoDB" id="3477286at2759"/>
<organism evidence="2 3">
    <name type="scientific">Aspergillus terreus (strain NIH 2624 / FGSC A1156)</name>
    <dbReference type="NCBI Taxonomy" id="341663"/>
    <lineage>
        <taxon>Eukaryota</taxon>
        <taxon>Fungi</taxon>
        <taxon>Dikarya</taxon>
        <taxon>Ascomycota</taxon>
        <taxon>Pezizomycotina</taxon>
        <taxon>Eurotiomycetes</taxon>
        <taxon>Eurotiomycetidae</taxon>
        <taxon>Eurotiales</taxon>
        <taxon>Aspergillaceae</taxon>
        <taxon>Aspergillus</taxon>
        <taxon>Aspergillus subgen. Circumdati</taxon>
    </lineage>
</organism>
<dbReference type="VEuPathDB" id="FungiDB:ATEG_01983"/>
<dbReference type="STRING" id="341663.Q0CWF1"/>
<evidence type="ECO:0000313" key="3">
    <source>
        <dbReference type="Proteomes" id="UP000007963"/>
    </source>
</evidence>
<dbReference type="RefSeq" id="XP_001211161.1">
    <property type="nucleotide sequence ID" value="XM_001211161.1"/>
</dbReference>
<protein>
    <recommendedName>
        <fullName evidence="1">Heterokaryon incompatibility domain-containing protein</fullName>
    </recommendedName>
</protein>
<dbReference type="EMBL" id="CH476596">
    <property type="protein sequence ID" value="EAU36945.1"/>
    <property type="molecule type" value="Genomic_DNA"/>
</dbReference>
<sequence>MPVYTYPELPSAGTTTRMIRLSPQKGKKTHINCELFPYDLSDMAGRRHRYEALSYVWGSGVKSHSIRLNGCEFPVTENLHAALSQLRDGNFERILWVDAICINQEDNEEKVQQIQIMRTIYGQANCVIVWLGEGVNDGDKALESIRQLAGVNELEERPGNAEALETSHDSYWALLQRDWFRRIWVLQEVGLARCVCIVCGSVEVNGYAFCEGLGRLRLPVSAWERIRPVIHLIRGSIFRPQYQLHSRGAYSIGQLMDMYRFHDATVPHDKLYALLGLCSDDPNAPSLKPNYHLPWHEVFAQVITYILSRDCTVEISPERDTAVIKGQGCILGQIERVQDGSSDNGQQRIDVLFSKAGQAMGYESRYGPLWVVQSSLVSIQKGDIVVLLRGVAMPTIVRVCKDHFAIIMIAAKPQEREDQGNQEPEDPPTASVLEHPLHHLLLTWELAPTRPGGDTGRDLSDKVAEHREEHMKDANRIYDITPAIEEIALEVLKLKDSPISAMERLLLQIASHVPITENVMKVVAGSPAGYAPGIMESFFKYRGESLSISEEVVKEAAGNTGSYALDMFKLLLRYRGDRLPISEKAVKAAVANKGPDALRIVELLFREQQGRCISEEVVKAAAENHERHGPEIMELLLHYQEVDFPMSEDIVKAAVSGNNGGYGPELLDVLFQHLGDRLPVTESVVMVAAENEDYYVPKIFELLFHHRGDNLPISEDMVKAILESDNRNSPDIMRTILQHRQDSLPISEAVVRAAAESTGYYAPQIMDVLLRYWGDRLLIPGDMVLSLLQSPEHNAAKILDVIFQHRGSISVSEELVKTAVGNTGRFGRQVVDVLLRHRGNDLPLSEAVVKAAAENTGPDGSAIIELLFQHRGESLPVTEAIVKTAAENTGYVADRIMDVLLRYRGESVPISEDVVKATVMNPGLNSIQNMGILLRHRGDSLPISEEIIKTAVGREEEWGLGILLTMFKYRGGSLPISEDVVKFTAQSESLYAPQMMELFLTHLGDKLPITEAVVKAADSSPRGHADGFVRLFLQYRGESIRPLLNSVATNPLSRLSLGLSLFSDVPDPSYSSIDAK</sequence>
<dbReference type="InterPro" id="IPR055530">
    <property type="entry name" value="DUF7104"/>
</dbReference>
<dbReference type="Pfam" id="PF06985">
    <property type="entry name" value="HET"/>
    <property type="match status" value="1"/>
</dbReference>
<name>Q0CWF1_ASPTN</name>